<dbReference type="OrthoDB" id="9762420at2"/>
<dbReference type="Gene3D" id="2.40.50.230">
    <property type="entry name" value="Gp5 N-terminal domain"/>
    <property type="match status" value="1"/>
</dbReference>
<dbReference type="EMBL" id="FNCO01000002">
    <property type="protein sequence ID" value="SDG63316.1"/>
    <property type="molecule type" value="Genomic_DNA"/>
</dbReference>
<keyword evidence="2" id="KW-1185">Reference proteome</keyword>
<dbReference type="SUPFAM" id="SSF69255">
    <property type="entry name" value="gp5 N-terminal domain-like"/>
    <property type="match status" value="1"/>
</dbReference>
<dbReference type="AlphaFoldDB" id="A0A1G7VU42"/>
<organism evidence="1 2">
    <name type="scientific">Pseudomonas abietaniphila</name>
    <dbReference type="NCBI Taxonomy" id="89065"/>
    <lineage>
        <taxon>Bacteria</taxon>
        <taxon>Pseudomonadati</taxon>
        <taxon>Pseudomonadota</taxon>
        <taxon>Gammaproteobacteria</taxon>
        <taxon>Pseudomonadales</taxon>
        <taxon>Pseudomonadaceae</taxon>
        <taxon>Pseudomonas</taxon>
    </lineage>
</organism>
<proteinExistence type="predicted"/>
<name>A0A1G7VU42_9PSED</name>
<dbReference type="Gene3D" id="2.30.110.50">
    <property type="match status" value="1"/>
</dbReference>
<dbReference type="RefSeq" id="WP_074751210.1">
    <property type="nucleotide sequence ID" value="NZ_FNCO01000002.1"/>
</dbReference>
<accession>A0A1G7VU42</accession>
<evidence type="ECO:0000313" key="2">
    <source>
        <dbReference type="Proteomes" id="UP000182894"/>
    </source>
</evidence>
<evidence type="ECO:0000313" key="1">
    <source>
        <dbReference type="EMBL" id="SDG63316.1"/>
    </source>
</evidence>
<dbReference type="InterPro" id="IPR037026">
    <property type="entry name" value="Vgr_OB-fold_dom_sf"/>
</dbReference>
<dbReference type="STRING" id="89065.SAMN05216605_102634"/>
<dbReference type="Pfam" id="PF05954">
    <property type="entry name" value="Phage_GPD"/>
    <property type="match status" value="1"/>
</dbReference>
<gene>
    <name evidence="1" type="ORF">SAMN05216605_102634</name>
</gene>
<sequence>MREDPHVTMTLAIANGPSNLQVIGVNGRDRLNGPFCFDVDVVSPDPGLDCTALLQNDAWLQLGLIAGNSHGVHGQIHTAHPLYRGQALSLYRLRLMPAIQRLERAVRRRTFNGLTVPQIIARILGSHGLGDDHSRFDHLLGVYPTREHCVQYDESDLHLLRRLCEEEGISFRFEHHPQGHNVVFSDDPAGFPEWPRAVEIDDLAEQLSVRTCYSSQAGELYVPQTFPGAGGPIQADNQPLWMPFESAVFHGQIQQLSGRQLERVRCERREIMGSSRHPWLRSGGVMRVDGQAEAMLNDQWLITDVQHSGKQLAPLQHCPTGNVIQILHAVAAAQSCAPISAARMRETALEQPALARYFNAFQVIPWAMPFRPSLEHDKPCLMGAHPATQTMDGADRMGRVKVRYDWQPSDVKQGGEDSWARITHDLGLLAAGTRLNVMFFDGDPDQPVVCSTLAAASPETQLTRTLLLDGIGCDRPDSVVQLRADQHLRVSSQTSLILRSSHATLSLSEAGIHLVPLAATDVSPPSTSEEQIEVTHDLRLVEPADPMRPLPHCQWYIVRMPTPDLAHLARIAPEDILFEGTTDLNGWLGLSPTEFSRLLDLYGQADTPLCLVHPGHCRTLRSCFHLTPTAQTSDAAQGHS</sequence>
<dbReference type="Gene3D" id="3.55.50.10">
    <property type="entry name" value="Baseplate protein-like domains"/>
    <property type="match status" value="1"/>
</dbReference>
<protein>
    <submittedName>
        <fullName evidence="1">Type VI secretion system secreted protein VgrG</fullName>
    </submittedName>
</protein>
<dbReference type="Proteomes" id="UP000182894">
    <property type="component" value="Unassembled WGS sequence"/>
</dbReference>
<reference evidence="2" key="1">
    <citation type="submission" date="2016-10" db="EMBL/GenBank/DDBJ databases">
        <authorList>
            <person name="Varghese N."/>
            <person name="Submissions S."/>
        </authorList>
    </citation>
    <scope>NUCLEOTIDE SEQUENCE [LARGE SCALE GENOMIC DNA]</scope>
    <source>
        <strain evidence="2">ATCC 700689</strain>
    </source>
</reference>
<dbReference type="SUPFAM" id="SSF69279">
    <property type="entry name" value="Phage tail proteins"/>
    <property type="match status" value="2"/>
</dbReference>